<dbReference type="InterPro" id="IPR002655">
    <property type="entry name" value="Acyl-CoA_oxidase_C"/>
</dbReference>
<evidence type="ECO:0000256" key="1">
    <source>
        <dbReference type="ARBA" id="ARBA00001201"/>
    </source>
</evidence>
<evidence type="ECO:0000256" key="6">
    <source>
        <dbReference type="ARBA" id="ARBA00022630"/>
    </source>
</evidence>
<evidence type="ECO:0000256" key="12">
    <source>
        <dbReference type="PIRNR" id="PIRNR000168"/>
    </source>
</evidence>
<evidence type="ECO:0000256" key="4">
    <source>
        <dbReference type="ARBA" id="ARBA00004846"/>
    </source>
</evidence>
<dbReference type="SUPFAM" id="SSF56645">
    <property type="entry name" value="Acyl-CoA dehydrogenase NM domain-like"/>
    <property type="match status" value="1"/>
</dbReference>
<evidence type="ECO:0000256" key="13">
    <source>
        <dbReference type="PIRSR" id="PIRSR000168-2"/>
    </source>
</evidence>
<dbReference type="InterPro" id="IPR037069">
    <property type="entry name" value="AcylCoA_DH/ox_N_sf"/>
</dbReference>
<dbReference type="PIRSF" id="PIRSF000168">
    <property type="entry name" value="Acyl-CoA_oxidase"/>
    <property type="match status" value="1"/>
</dbReference>
<protein>
    <recommendedName>
        <fullName evidence="12">Acyl-coenzyme A oxidase</fullName>
    </recommendedName>
</protein>
<name>A0A9N9A772_9GLOM</name>
<dbReference type="InterPro" id="IPR006091">
    <property type="entry name" value="Acyl-CoA_Oxase/DH_mid-dom"/>
</dbReference>
<dbReference type="Gene3D" id="1.10.540.10">
    <property type="entry name" value="Acyl-CoA dehydrogenase/oxidase, N-terminal domain"/>
    <property type="match status" value="1"/>
</dbReference>
<feature type="domain" description="Acyl-CoA oxidase C-alpha1" evidence="17">
    <location>
        <begin position="300"/>
        <end position="458"/>
    </location>
</feature>
<feature type="domain" description="Acyl-coenzyme A oxidase N-terminal" evidence="16">
    <location>
        <begin position="37"/>
        <end position="158"/>
    </location>
</feature>
<dbReference type="OrthoDB" id="538336at2759"/>
<keyword evidence="7 12" id="KW-0274">FAD</keyword>
<dbReference type="Pfam" id="PF01756">
    <property type="entry name" value="ACOX"/>
    <property type="match status" value="1"/>
</dbReference>
<evidence type="ECO:0000313" key="19">
    <source>
        <dbReference type="Proteomes" id="UP000789739"/>
    </source>
</evidence>
<comment type="similarity">
    <text evidence="5 12">Belongs to the acyl-CoA oxidase family.</text>
</comment>
<evidence type="ECO:0000256" key="11">
    <source>
        <dbReference type="ARBA" id="ARBA00023140"/>
    </source>
</evidence>
<dbReference type="SUPFAM" id="SSF47203">
    <property type="entry name" value="Acyl-CoA dehydrogenase C-terminal domain-like"/>
    <property type="match status" value="2"/>
</dbReference>
<keyword evidence="8" id="KW-0276">Fatty acid metabolism</keyword>
<sequence length="678" mass="76225">MSSEEIARKRLNAIQQQLTRSTGPADLSRERANASFDVNQMKTFFAGGKEFSEAMDDAYRFIQRDPELYLGDEYIFDASVTEQREATMRQLRRYVEVRDMLKSSLLVRAFHDAMCQYSEAFSMRLYVHEILFPQALRLFGTSEQYSEWIDDLLSWRIIGCFAMTELGYSSFLRGLETTATFDKKADEFIINSPSILSTKWWVGMAGETATHTIVLAQTVVDGKKCGIDWFVVPLRSRKTGRLVAGVAAGNIGTKYGRNGLDNGWIQFSGIRIPRTNMMMRWASVSPDGKYHPSPNPALSYAPLIGERLEVIRATISTASRALTIACRYGCVRRQGANNEQIMDFQSYYVQLMPGIAGLYVANIIDRITGSKWNKLVDNVDDGTLFLNNIADIHGISAGLKSIYGWWGVDILEFCRRSLGGHAYSSYNAIGEFIQDFSPITTGGGDNYTLMNQAAKYVLGSLKMASNGIKLEGSVAYLNNIQEALSRSNSSMASENEILDLNFITGALAWLSIRKAKAIETTLSGGGVAVWNDNIVHLIKLAEIHTHHYILSEYHNDLVEYGSTEYKDLLPMLTQMGQLWGTYVMQSLLELFLEEGYFSPSQAKMVKKVFYDLCRKTRKEVIPLVDAWAVPDFILKAPLGRYDGDIYPAYFNRVRNTPGCVGVPSYWSKYIKPMTDPDS</sequence>
<dbReference type="GO" id="GO:0033540">
    <property type="term" value="P:fatty acid beta-oxidation using acyl-CoA oxidase"/>
    <property type="evidence" value="ECO:0007669"/>
    <property type="project" value="TreeGrafter"/>
</dbReference>
<dbReference type="InterPro" id="IPR055060">
    <property type="entry name" value="ACOX_C_alpha1"/>
</dbReference>
<dbReference type="EMBL" id="CAJVPI010000327">
    <property type="protein sequence ID" value="CAG8519941.1"/>
    <property type="molecule type" value="Genomic_DNA"/>
</dbReference>
<dbReference type="FunFam" id="2.40.110.10:FF:000003">
    <property type="entry name" value="Acyl-coenzyme A oxidase"/>
    <property type="match status" value="1"/>
</dbReference>
<comment type="subcellular location">
    <subcellularLocation>
        <location evidence="3">Peroxisome</location>
    </subcellularLocation>
</comment>
<dbReference type="Pfam" id="PF22924">
    <property type="entry name" value="ACOX_C_alpha1"/>
    <property type="match status" value="1"/>
</dbReference>
<dbReference type="GO" id="GO:0003997">
    <property type="term" value="F:acyl-CoA oxidase activity"/>
    <property type="evidence" value="ECO:0007669"/>
    <property type="project" value="UniProtKB-EC"/>
</dbReference>
<feature type="domain" description="Acyl-CoA oxidase/dehydrogenase middle" evidence="15">
    <location>
        <begin position="160"/>
        <end position="268"/>
    </location>
</feature>
<feature type="domain" description="Acyl-CoA oxidase C-terminal" evidence="14">
    <location>
        <begin position="500"/>
        <end position="674"/>
    </location>
</feature>
<dbReference type="GO" id="GO:0005777">
    <property type="term" value="C:peroxisome"/>
    <property type="evidence" value="ECO:0007669"/>
    <property type="project" value="UniProtKB-SubCell"/>
</dbReference>
<evidence type="ECO:0000256" key="7">
    <source>
        <dbReference type="ARBA" id="ARBA00022827"/>
    </source>
</evidence>
<evidence type="ECO:0000259" key="16">
    <source>
        <dbReference type="Pfam" id="PF14749"/>
    </source>
</evidence>
<dbReference type="InterPro" id="IPR029320">
    <property type="entry name" value="Acyl-CoA_ox_N"/>
</dbReference>
<organism evidence="18 19">
    <name type="scientific">Paraglomus brasilianum</name>
    <dbReference type="NCBI Taxonomy" id="144538"/>
    <lineage>
        <taxon>Eukaryota</taxon>
        <taxon>Fungi</taxon>
        <taxon>Fungi incertae sedis</taxon>
        <taxon>Mucoromycota</taxon>
        <taxon>Glomeromycotina</taxon>
        <taxon>Glomeromycetes</taxon>
        <taxon>Paraglomerales</taxon>
        <taxon>Paraglomeraceae</taxon>
        <taxon>Paraglomus</taxon>
    </lineage>
</organism>
<comment type="pathway">
    <text evidence="4">Lipid metabolism; peroxisomal fatty acid beta-oxidation.</text>
</comment>
<evidence type="ECO:0000256" key="10">
    <source>
        <dbReference type="ARBA" id="ARBA00023098"/>
    </source>
</evidence>
<keyword evidence="6 12" id="KW-0285">Flavoprotein</keyword>
<evidence type="ECO:0000256" key="5">
    <source>
        <dbReference type="ARBA" id="ARBA00006288"/>
    </source>
</evidence>
<dbReference type="AlphaFoldDB" id="A0A9N9A772"/>
<dbReference type="GO" id="GO:0055088">
    <property type="term" value="P:lipid homeostasis"/>
    <property type="evidence" value="ECO:0007669"/>
    <property type="project" value="TreeGrafter"/>
</dbReference>
<evidence type="ECO:0000256" key="2">
    <source>
        <dbReference type="ARBA" id="ARBA00001974"/>
    </source>
</evidence>
<keyword evidence="11" id="KW-0576">Peroxisome</keyword>
<dbReference type="Pfam" id="PF02770">
    <property type="entry name" value="Acyl-CoA_dh_M"/>
    <property type="match status" value="1"/>
</dbReference>
<evidence type="ECO:0000259" key="15">
    <source>
        <dbReference type="Pfam" id="PF02770"/>
    </source>
</evidence>
<dbReference type="InterPro" id="IPR012258">
    <property type="entry name" value="Acyl-CoA_oxidase"/>
</dbReference>
<evidence type="ECO:0000259" key="17">
    <source>
        <dbReference type="Pfam" id="PF22924"/>
    </source>
</evidence>
<keyword evidence="19" id="KW-1185">Reference proteome</keyword>
<dbReference type="InterPro" id="IPR046373">
    <property type="entry name" value="Acyl-CoA_Oxase/DH_mid-dom_sf"/>
</dbReference>
<evidence type="ECO:0000256" key="3">
    <source>
        <dbReference type="ARBA" id="ARBA00004275"/>
    </source>
</evidence>
<feature type="binding site" evidence="13">
    <location>
        <position position="203"/>
    </location>
    <ligand>
        <name>FAD</name>
        <dbReference type="ChEBI" id="CHEBI:57692"/>
    </ligand>
</feature>
<dbReference type="Gene3D" id="2.40.110.10">
    <property type="entry name" value="Butyryl-CoA Dehydrogenase, subunit A, domain 2"/>
    <property type="match status" value="1"/>
</dbReference>
<comment type="catalytic activity">
    <reaction evidence="1">
        <text>a 2,3-saturated acyl-CoA + O2 = a (2E)-enoyl-CoA + H2O2</text>
        <dbReference type="Rhea" id="RHEA:38959"/>
        <dbReference type="ChEBI" id="CHEBI:15379"/>
        <dbReference type="ChEBI" id="CHEBI:16240"/>
        <dbReference type="ChEBI" id="CHEBI:58856"/>
        <dbReference type="ChEBI" id="CHEBI:65111"/>
        <dbReference type="EC" id="1.3.3.6"/>
    </reaction>
</comment>
<evidence type="ECO:0000256" key="8">
    <source>
        <dbReference type="ARBA" id="ARBA00022832"/>
    </source>
</evidence>
<dbReference type="InterPro" id="IPR036250">
    <property type="entry name" value="AcylCo_DH-like_C"/>
</dbReference>
<comment type="cofactor">
    <cofactor evidence="2">
        <name>FAD</name>
        <dbReference type="ChEBI" id="CHEBI:57692"/>
    </cofactor>
</comment>
<dbReference type="PANTHER" id="PTHR10909">
    <property type="entry name" value="ELECTRON TRANSPORT OXIDOREDUCTASE"/>
    <property type="match status" value="1"/>
</dbReference>
<comment type="caution">
    <text evidence="18">The sequence shown here is derived from an EMBL/GenBank/DDBJ whole genome shotgun (WGS) entry which is preliminary data.</text>
</comment>
<dbReference type="Pfam" id="PF14749">
    <property type="entry name" value="Acyl-CoA_ox_N"/>
    <property type="match status" value="1"/>
</dbReference>
<keyword evidence="9" id="KW-0560">Oxidoreductase</keyword>
<dbReference type="Proteomes" id="UP000789739">
    <property type="component" value="Unassembled WGS sequence"/>
</dbReference>
<dbReference type="InterPro" id="IPR009100">
    <property type="entry name" value="AcylCoA_DH/oxidase_NM_dom_sf"/>
</dbReference>
<keyword evidence="10" id="KW-0443">Lipid metabolism</keyword>
<reference evidence="18" key="1">
    <citation type="submission" date="2021-06" db="EMBL/GenBank/DDBJ databases">
        <authorList>
            <person name="Kallberg Y."/>
            <person name="Tangrot J."/>
            <person name="Rosling A."/>
        </authorList>
    </citation>
    <scope>NUCLEOTIDE SEQUENCE</scope>
    <source>
        <strain evidence="18">BR232B</strain>
    </source>
</reference>
<proteinExistence type="inferred from homology"/>
<accession>A0A9N9A772</accession>
<dbReference type="Gene3D" id="1.20.140.10">
    <property type="entry name" value="Butyryl-CoA Dehydrogenase, subunit A, domain 3"/>
    <property type="match status" value="2"/>
</dbReference>
<dbReference type="GO" id="GO:0071949">
    <property type="term" value="F:FAD binding"/>
    <property type="evidence" value="ECO:0007669"/>
    <property type="project" value="InterPro"/>
</dbReference>
<feature type="binding site" evidence="13">
    <location>
        <position position="164"/>
    </location>
    <ligand>
        <name>FAD</name>
        <dbReference type="ChEBI" id="CHEBI:57692"/>
    </ligand>
</feature>
<evidence type="ECO:0000313" key="18">
    <source>
        <dbReference type="EMBL" id="CAG8519941.1"/>
    </source>
</evidence>
<gene>
    <name evidence="18" type="ORF">PBRASI_LOCUS3571</name>
</gene>
<dbReference type="GO" id="GO:0005504">
    <property type="term" value="F:fatty acid binding"/>
    <property type="evidence" value="ECO:0007669"/>
    <property type="project" value="TreeGrafter"/>
</dbReference>
<evidence type="ECO:0000256" key="9">
    <source>
        <dbReference type="ARBA" id="ARBA00023002"/>
    </source>
</evidence>
<evidence type="ECO:0000259" key="14">
    <source>
        <dbReference type="Pfam" id="PF01756"/>
    </source>
</evidence>
<dbReference type="PANTHER" id="PTHR10909:SF352">
    <property type="entry name" value="ACYL-COENZYME A OXIDASE-LIKE PROTEIN"/>
    <property type="match status" value="1"/>
</dbReference>